<evidence type="ECO:0000313" key="2">
    <source>
        <dbReference type="EMBL" id="MFB9089044.1"/>
    </source>
</evidence>
<name>A0ABV5GD96_9FLAO</name>
<protein>
    <submittedName>
        <fullName evidence="2">Uncharacterized protein</fullName>
    </submittedName>
</protein>
<dbReference type="EMBL" id="JBHMFB010000014">
    <property type="protein sequence ID" value="MFB9089044.1"/>
    <property type="molecule type" value="Genomic_DNA"/>
</dbReference>
<keyword evidence="3" id="KW-1185">Reference proteome</keyword>
<feature type="signal peptide" evidence="1">
    <location>
        <begin position="1"/>
        <end position="20"/>
    </location>
</feature>
<evidence type="ECO:0000256" key="1">
    <source>
        <dbReference type="SAM" id="SignalP"/>
    </source>
</evidence>
<reference evidence="2 3" key="1">
    <citation type="submission" date="2024-09" db="EMBL/GenBank/DDBJ databases">
        <authorList>
            <person name="Sun Q."/>
            <person name="Mori K."/>
        </authorList>
    </citation>
    <scope>NUCLEOTIDE SEQUENCE [LARGE SCALE GENOMIC DNA]</scope>
    <source>
        <strain evidence="2 3">CECT 8460</strain>
    </source>
</reference>
<accession>A0ABV5GD96</accession>
<comment type="caution">
    <text evidence="2">The sequence shown here is derived from an EMBL/GenBank/DDBJ whole genome shotgun (WGS) entry which is preliminary data.</text>
</comment>
<dbReference type="Proteomes" id="UP001589576">
    <property type="component" value="Unassembled WGS sequence"/>
</dbReference>
<proteinExistence type="predicted"/>
<gene>
    <name evidence="2" type="ORF">ACFFUU_05480</name>
</gene>
<feature type="chain" id="PRO_5047537907" evidence="1">
    <location>
        <begin position="21"/>
        <end position="179"/>
    </location>
</feature>
<sequence length="179" mass="20065">MKQKLLLILMLVSFYSGVFAQGTRAIKNETIVIKEMNSFLSLSNSETSARIANGTPAVNTNHLKDLISNVHSATYFYSGEAKTYGEQPVKLYTDLGMLNRLDSSITLKQNIEIVTVQITDSSQLNSTIDLSSLSNFPNLKFVYFISSLNTTSENIASHIVNYDKRFNIFYKIDKGDNNQ</sequence>
<organism evidence="2 3">
    <name type="scientific">Flavobacterium paronense</name>
    <dbReference type="NCBI Taxonomy" id="1392775"/>
    <lineage>
        <taxon>Bacteria</taxon>
        <taxon>Pseudomonadati</taxon>
        <taxon>Bacteroidota</taxon>
        <taxon>Flavobacteriia</taxon>
        <taxon>Flavobacteriales</taxon>
        <taxon>Flavobacteriaceae</taxon>
        <taxon>Flavobacterium</taxon>
    </lineage>
</organism>
<evidence type="ECO:0000313" key="3">
    <source>
        <dbReference type="Proteomes" id="UP001589576"/>
    </source>
</evidence>
<keyword evidence="1" id="KW-0732">Signal</keyword>
<dbReference type="RefSeq" id="WP_290285680.1">
    <property type="nucleotide sequence ID" value="NZ_JAUFQN010000019.1"/>
</dbReference>